<dbReference type="AlphaFoldDB" id="A0A9W7E8N3"/>
<evidence type="ECO:0000313" key="3">
    <source>
        <dbReference type="Proteomes" id="UP001165082"/>
    </source>
</evidence>
<name>A0A9W7E8N3_9STRA</name>
<keyword evidence="1" id="KW-1133">Transmembrane helix</keyword>
<feature type="transmembrane region" description="Helical" evidence="1">
    <location>
        <begin position="178"/>
        <end position="198"/>
    </location>
</feature>
<protein>
    <submittedName>
        <fullName evidence="2">Uncharacterized protein</fullName>
    </submittedName>
</protein>
<dbReference type="OrthoDB" id="10446136at2759"/>
<keyword evidence="3" id="KW-1185">Reference proteome</keyword>
<evidence type="ECO:0000313" key="2">
    <source>
        <dbReference type="EMBL" id="GMH72439.1"/>
    </source>
</evidence>
<gene>
    <name evidence="2" type="ORF">TrRE_jg1309</name>
</gene>
<keyword evidence="1" id="KW-0472">Membrane</keyword>
<sequence>VELSKDCKKKVQTELVFKPEWGDIVKTIWLPNGSLLVGFNKGYIVNVDKESKVRGKGLFAGKFITSDEAPLIDMAYHPTSGNSNFGSIAIATNKKVKLITLSSRTGTFEVCEWAVDEPSVRPATTATHMDNIAFTKSGLVCASTTGGSILLFEKAKGGVTLFMAAAEKMIVVFSDFPLNISATAFMAMSLAVGIALMFDASVWELWWHNLVE</sequence>
<dbReference type="Proteomes" id="UP001165082">
    <property type="component" value="Unassembled WGS sequence"/>
</dbReference>
<evidence type="ECO:0000256" key="1">
    <source>
        <dbReference type="SAM" id="Phobius"/>
    </source>
</evidence>
<organism evidence="2 3">
    <name type="scientific">Triparma retinervis</name>
    <dbReference type="NCBI Taxonomy" id="2557542"/>
    <lineage>
        <taxon>Eukaryota</taxon>
        <taxon>Sar</taxon>
        <taxon>Stramenopiles</taxon>
        <taxon>Ochrophyta</taxon>
        <taxon>Bolidophyceae</taxon>
        <taxon>Parmales</taxon>
        <taxon>Triparmaceae</taxon>
        <taxon>Triparma</taxon>
    </lineage>
</organism>
<dbReference type="EMBL" id="BRXZ01002895">
    <property type="protein sequence ID" value="GMH72439.1"/>
    <property type="molecule type" value="Genomic_DNA"/>
</dbReference>
<feature type="non-terminal residue" evidence="2">
    <location>
        <position position="212"/>
    </location>
</feature>
<keyword evidence="1" id="KW-0812">Transmembrane</keyword>
<reference evidence="2" key="1">
    <citation type="submission" date="2022-07" db="EMBL/GenBank/DDBJ databases">
        <title>Genome analysis of Parmales, a sister group of diatoms, reveals the evolutionary specialization of diatoms from phago-mixotrophs to photoautotrophs.</title>
        <authorList>
            <person name="Ban H."/>
            <person name="Sato S."/>
            <person name="Yoshikawa S."/>
            <person name="Kazumasa Y."/>
            <person name="Nakamura Y."/>
            <person name="Ichinomiya M."/>
            <person name="Saitoh K."/>
            <person name="Sato N."/>
            <person name="Blanc-Mathieu R."/>
            <person name="Endo H."/>
            <person name="Kuwata A."/>
            <person name="Ogata H."/>
        </authorList>
    </citation>
    <scope>NUCLEOTIDE SEQUENCE</scope>
</reference>
<accession>A0A9W7E8N3</accession>
<comment type="caution">
    <text evidence="2">The sequence shown here is derived from an EMBL/GenBank/DDBJ whole genome shotgun (WGS) entry which is preliminary data.</text>
</comment>
<proteinExistence type="predicted"/>